<dbReference type="InterPro" id="IPR002716">
    <property type="entry name" value="PIN_dom"/>
</dbReference>
<dbReference type="InterPro" id="IPR052919">
    <property type="entry name" value="TA_system_RNase"/>
</dbReference>
<feature type="domain" description="PIN" evidence="1">
    <location>
        <begin position="4"/>
        <end position="118"/>
    </location>
</feature>
<sequence>MELLLDSCALIWSLEDNPYLSPEARQQISDSSNNVFVSAASVWEIEIKRKKGQLKTPENLLQAIINTQLSFLSITEYHAVKAASLPEYHKDPFDRLLIAQAMLEKMVIITSDTAFIKYGVSVLFITK</sequence>
<dbReference type="Gene3D" id="3.40.50.1010">
    <property type="entry name" value="5'-nuclease"/>
    <property type="match status" value="1"/>
</dbReference>
<gene>
    <name evidence="2" type="ORF">I8751_25105</name>
</gene>
<organism evidence="2 3">
    <name type="scientific">Atlanticothrix silvestris CENA357</name>
    <dbReference type="NCBI Taxonomy" id="1725252"/>
    <lineage>
        <taxon>Bacteria</taxon>
        <taxon>Bacillati</taxon>
        <taxon>Cyanobacteriota</taxon>
        <taxon>Cyanophyceae</taxon>
        <taxon>Nostocales</taxon>
        <taxon>Nodulariaceae</taxon>
        <taxon>Atlanticothrix</taxon>
        <taxon>Atlanticothrix silvestris</taxon>
    </lineage>
</organism>
<dbReference type="CDD" id="cd09872">
    <property type="entry name" value="PIN_Sll0205-like"/>
    <property type="match status" value="1"/>
</dbReference>
<dbReference type="Pfam" id="PF01850">
    <property type="entry name" value="PIN"/>
    <property type="match status" value="1"/>
</dbReference>
<dbReference type="InterPro" id="IPR029060">
    <property type="entry name" value="PIN-like_dom_sf"/>
</dbReference>
<dbReference type="InterPro" id="IPR041705">
    <property type="entry name" value="PIN_Sll0205"/>
</dbReference>
<dbReference type="PANTHER" id="PTHR36173:SF2">
    <property type="entry name" value="RIBONUCLEASE VAPC16"/>
    <property type="match status" value="1"/>
</dbReference>
<accession>A0A8J7L7Y0</accession>
<keyword evidence="3" id="KW-1185">Reference proteome</keyword>
<evidence type="ECO:0000313" key="2">
    <source>
        <dbReference type="EMBL" id="MBH8555562.1"/>
    </source>
</evidence>
<dbReference type="PANTHER" id="PTHR36173">
    <property type="entry name" value="RIBONUCLEASE VAPC16-RELATED"/>
    <property type="match status" value="1"/>
</dbReference>
<reference evidence="2 3" key="1">
    <citation type="journal article" date="2021" name="Int. J. Syst. Evol. Microbiol.">
        <title>Amazonocrinis nigriterrae gen. nov., sp. nov., Atlanticothrix silvestris gen. nov., sp. nov. and Dendronalium phyllosphericum gen. nov., sp. nov., nostocacean cyanobacteria from Brazilian environments.</title>
        <authorList>
            <person name="Alvarenga D.O."/>
            <person name="Andreote A.P.D."/>
            <person name="Branco L.H.Z."/>
            <person name="Delbaje E."/>
            <person name="Cruz R.B."/>
            <person name="Varani A.M."/>
            <person name="Fiore M.F."/>
        </authorList>
    </citation>
    <scope>NUCLEOTIDE SEQUENCE [LARGE SCALE GENOMIC DNA]</scope>
    <source>
        <strain evidence="2 3">CENA357</strain>
    </source>
</reference>
<evidence type="ECO:0000259" key="1">
    <source>
        <dbReference type="Pfam" id="PF01850"/>
    </source>
</evidence>
<comment type="caution">
    <text evidence="2">The sequence shown here is derived from an EMBL/GenBank/DDBJ whole genome shotgun (WGS) entry which is preliminary data.</text>
</comment>
<protein>
    <submittedName>
        <fullName evidence="2">Type II toxin-antitoxin system VapC family toxin</fullName>
    </submittedName>
</protein>
<dbReference type="AlphaFoldDB" id="A0A8J7L7Y0"/>
<name>A0A8J7L7Y0_9CYAN</name>
<dbReference type="Proteomes" id="UP000599391">
    <property type="component" value="Unassembled WGS sequence"/>
</dbReference>
<proteinExistence type="predicted"/>
<dbReference type="EMBL" id="JAECZB010000096">
    <property type="protein sequence ID" value="MBH8555562.1"/>
    <property type="molecule type" value="Genomic_DNA"/>
</dbReference>
<dbReference type="SUPFAM" id="SSF88723">
    <property type="entry name" value="PIN domain-like"/>
    <property type="match status" value="1"/>
</dbReference>
<evidence type="ECO:0000313" key="3">
    <source>
        <dbReference type="Proteomes" id="UP000599391"/>
    </source>
</evidence>
<dbReference type="RefSeq" id="WP_214441774.1">
    <property type="nucleotide sequence ID" value="NZ_JAECZB010000096.1"/>
</dbReference>